<keyword evidence="2" id="KW-0812">Transmembrane</keyword>
<keyword evidence="2" id="KW-0472">Membrane</keyword>
<dbReference type="InterPro" id="IPR019734">
    <property type="entry name" value="TPR_rpt"/>
</dbReference>
<organism evidence="4 5">
    <name type="scientific">Delftia lacustris</name>
    <dbReference type="NCBI Taxonomy" id="558537"/>
    <lineage>
        <taxon>Bacteria</taxon>
        <taxon>Pseudomonadati</taxon>
        <taxon>Pseudomonadota</taxon>
        <taxon>Betaproteobacteria</taxon>
        <taxon>Burkholderiales</taxon>
        <taxon>Comamonadaceae</taxon>
        <taxon>Delftia</taxon>
    </lineage>
</organism>
<feature type="repeat" description="TPR" evidence="1">
    <location>
        <begin position="657"/>
        <end position="690"/>
    </location>
</feature>
<dbReference type="InterPro" id="IPR011990">
    <property type="entry name" value="TPR-like_helical_dom_sf"/>
</dbReference>
<dbReference type="InterPro" id="IPR057306">
    <property type="entry name" value="B-barrel_PelB_C"/>
</dbReference>
<evidence type="ECO:0000313" key="4">
    <source>
        <dbReference type="EMBL" id="QPS80784.1"/>
    </source>
</evidence>
<dbReference type="KEGG" id="dla:I6G47_28035"/>
<dbReference type="Pfam" id="PF13429">
    <property type="entry name" value="TPR_15"/>
    <property type="match status" value="1"/>
</dbReference>
<reference evidence="4 5" key="1">
    <citation type="submission" date="2020-12" db="EMBL/GenBank/DDBJ databases">
        <title>FDA dAtabase for Regulatory Grade micrObial Sequences (FDA-ARGOS): Supporting development and validation of Infectious Disease Dx tests.</title>
        <authorList>
            <person name="Sproer C."/>
            <person name="Gronow S."/>
            <person name="Severitt S."/>
            <person name="Schroder I."/>
            <person name="Tallon L."/>
            <person name="Sadzewicz L."/>
            <person name="Zhao X."/>
            <person name="Boylan J."/>
            <person name="Ott S."/>
            <person name="Bowen H."/>
            <person name="Vavikolanu K."/>
            <person name="Mehta A."/>
            <person name="Aluvathingal J."/>
            <person name="Nadendla S."/>
            <person name="Lowell S."/>
            <person name="Myers T."/>
            <person name="Yan Y."/>
            <person name="Sichtig H."/>
        </authorList>
    </citation>
    <scope>NUCLEOTIDE SEQUENCE [LARGE SCALE GENOMIC DNA]</scope>
    <source>
        <strain evidence="4 5">FDAARGOS_890</strain>
    </source>
</reference>
<dbReference type="SUPFAM" id="SSF48452">
    <property type="entry name" value="TPR-like"/>
    <property type="match status" value="2"/>
</dbReference>
<dbReference type="Proteomes" id="UP000595064">
    <property type="component" value="Chromosome"/>
</dbReference>
<feature type="domain" description="PelB C-terminal" evidence="3">
    <location>
        <begin position="967"/>
        <end position="1277"/>
    </location>
</feature>
<proteinExistence type="predicted"/>
<name>A0A7T2YRY3_9BURK</name>
<evidence type="ECO:0000256" key="1">
    <source>
        <dbReference type="PROSITE-ProRule" id="PRU00339"/>
    </source>
</evidence>
<keyword evidence="2" id="KW-1133">Transmembrane helix</keyword>
<dbReference type="Pfam" id="PF24604">
    <property type="entry name" value="B-barrel_PelB_C"/>
    <property type="match status" value="1"/>
</dbReference>
<dbReference type="Gene3D" id="1.25.40.10">
    <property type="entry name" value="Tetratricopeptide repeat domain"/>
    <property type="match status" value="2"/>
</dbReference>
<dbReference type="RefSeq" id="WP_016450996.1">
    <property type="nucleotide sequence ID" value="NZ_CP065748.1"/>
</dbReference>
<dbReference type="PROSITE" id="PS50005">
    <property type="entry name" value="TPR"/>
    <property type="match status" value="1"/>
</dbReference>
<gene>
    <name evidence="4" type="ORF">I6G47_28035</name>
</gene>
<keyword evidence="5" id="KW-1185">Reference proteome</keyword>
<evidence type="ECO:0000313" key="5">
    <source>
        <dbReference type="Proteomes" id="UP000595064"/>
    </source>
</evidence>
<feature type="transmembrane region" description="Helical" evidence="2">
    <location>
        <begin position="20"/>
        <end position="37"/>
    </location>
</feature>
<evidence type="ECO:0000256" key="2">
    <source>
        <dbReference type="SAM" id="Phobius"/>
    </source>
</evidence>
<dbReference type="SMART" id="SM00028">
    <property type="entry name" value="TPR"/>
    <property type="match status" value="2"/>
</dbReference>
<evidence type="ECO:0000259" key="3">
    <source>
        <dbReference type="Pfam" id="PF24604"/>
    </source>
</evidence>
<sequence>MPNYKRNAARVERPTTVPAWLIAVLAVLIGGALWMLFPKRDLERRLSDTKDDSELSLNYLNNLLKSDPGNEHLHDLLKAKQQRIAAIREAEEEARKQAIPSPAMLAWEHWETLYQRYMEAEKQGHRSAGDAQQLSAQVLEALKNVPRDGLSSAQSLYLASAAMVLDDKNLALSIYEEVARRQAAAGLKSGVYEAAARQALGLAMYEDAAELLRKASASTDDVQKSRDYLWQALQVLQSGNLAKQALVLAREQQDLLGSDPETLRRLIGLARAAGDHGEAERYAKQLLKLSLLQQLQHMQTAGMAGLPGAVDDGAWALQPVAFSAPGWHWVRTASSGAKTPPGLPFDDKTYQLGYEVFLENRNLEDAWRVASAAVQQSPQDMAWRERLAKVSEWSGRQQLALDNWLVLAQTTGREDAWQTVMRLAPGLFDDRALIAGLRHQLVKRPQDFALQQALVQAYERQAEPAAAIEYLQARGITAESQILLAQLAERAGRPKDALAAWKRVLRDPEQRTPAHAMPAAVLALLEGEPDLGLRWLDDAQTRVPAGMQDEGDYWRLLGDLALEQRNEALMLQAYRRLLQTPHAGLRDYDELIQMLQRSNKREAAQMSLRAWEQFHEVRHFTLAFYLLEDQGDWSQIGRQIERAAADPALIKRLQREPTFYQVAGSYFQRTGQPKKAMEAFEKGLALDPTSTALRQAMIWLLIDVQNVSALKLLLATVEPIWARDADMHSALAAAYMTLSRPAIALQRYLQPHRPEHNDDFLWLMLYADALEQNQQADLAWSLRQQVWQRQVAQTRAREGRAALAARRWLTDEGLDEVQRQARNRLMLFQTQGDEELALLRELLRMDLAGGRREHSTAAAELAIAWLQERGEYQAERGYLWQQYARSRSKSASAPLWAEITVALAEKDVAQAGQLLQRHDEALPRYDRVNAAALVGDVRRAQSAAFETQDDQQDDDPLHLALTEQLLAFSDFGGLRLRSLHLDSIDEQQKRISWHLALNPRWALDVDAEQFSRSTHQGAAVRSPSSERGVGLRLTRKTQAATSEFMLGRRESLDGYTPMQFSQTYRLDNRLSLQASLGRDLVTQETLAMRMGGMKDRASFGASYQLSRLDQITVEFAAERYRVQTGARVGSGNHTQLQYLHTYRSEAPLLQFGAFTSWHSYRRDDPALLEGADAAILRYLAPGEVPSIDYLLPRSFRYSGLQVMANMAYEQQYSRALRPFARLALTHHSLNGAGYDLGFGLATSVFGADHLMLGLNFSKSGLNTAGNTRELQLNYRLHY</sequence>
<keyword evidence="1" id="KW-0802">TPR repeat</keyword>
<protein>
    <submittedName>
        <fullName evidence="4">Tetratricopeptide repeat protein</fullName>
    </submittedName>
</protein>
<accession>A0A7T2YRY3</accession>
<dbReference type="EMBL" id="CP065748">
    <property type="protein sequence ID" value="QPS80784.1"/>
    <property type="molecule type" value="Genomic_DNA"/>
</dbReference>
<dbReference type="AlphaFoldDB" id="A0A7T2YRY3"/>